<dbReference type="CDD" id="cd04186">
    <property type="entry name" value="GT_2_like_c"/>
    <property type="match status" value="1"/>
</dbReference>
<dbReference type="PANTHER" id="PTHR43179">
    <property type="entry name" value="RHAMNOSYLTRANSFERASE WBBL"/>
    <property type="match status" value="1"/>
</dbReference>
<sequence>MNPSVAVVILNWNGKAYLKQFLPGILLSEYDNLQIVVGDNASTDDSVSFLQENFPTVKIIQNDQNYGFAGGYNKVLERVEADYFILLNSDVEVVPNWIKPIISLMESDAQIAAAQPKIKWQMNKNQFEYAGAAGGYLDIYAFPFCRGRLFNVYELDNGQYNDKTEVFWASGAAFFIKSKCWREAGGLDADLFAHMEEIDLCWRLKNLNYKIMYCPDAEVYHVGGGTLQTENPFKTYLNFRNNLIIMQKNLPAGDAIFRITIRMFIDFIAWWHFLLTGKPKFTMAVTKGHWHFLKSLSKTNKKRKLVQKEYSKHTGVYNNSVVWAFFIKKVKYFSKLK</sequence>
<dbReference type="EMBL" id="RCCK01000012">
    <property type="protein sequence ID" value="RLJ74854.1"/>
    <property type="molecule type" value="Genomic_DNA"/>
</dbReference>
<feature type="domain" description="Glycosyltransferase 2-like" evidence="4">
    <location>
        <begin position="7"/>
        <end position="117"/>
    </location>
</feature>
<dbReference type="InterPro" id="IPR029044">
    <property type="entry name" value="Nucleotide-diphossugar_trans"/>
</dbReference>
<dbReference type="SUPFAM" id="SSF53448">
    <property type="entry name" value="Nucleotide-diphospho-sugar transferases"/>
    <property type="match status" value="1"/>
</dbReference>
<evidence type="ECO:0000313" key="5">
    <source>
        <dbReference type="EMBL" id="RLJ74854.1"/>
    </source>
</evidence>
<organism evidence="5 7">
    <name type="scientific">Pedobacter alluvionis</name>
    <dbReference type="NCBI Taxonomy" id="475253"/>
    <lineage>
        <taxon>Bacteria</taxon>
        <taxon>Pseudomonadati</taxon>
        <taxon>Bacteroidota</taxon>
        <taxon>Sphingobacteriia</taxon>
        <taxon>Sphingobacteriales</taxon>
        <taxon>Sphingobacteriaceae</taxon>
        <taxon>Pedobacter</taxon>
    </lineage>
</organism>
<name>A0A497Y082_9SPHI</name>
<proteinExistence type="inferred from homology"/>
<dbReference type="RefSeq" id="WP_121284850.1">
    <property type="nucleotide sequence ID" value="NZ_RCCK01000012.1"/>
</dbReference>
<evidence type="ECO:0000313" key="7">
    <source>
        <dbReference type="Proteomes" id="UP000273898"/>
    </source>
</evidence>
<evidence type="ECO:0000256" key="1">
    <source>
        <dbReference type="ARBA" id="ARBA00006739"/>
    </source>
</evidence>
<evidence type="ECO:0000256" key="3">
    <source>
        <dbReference type="ARBA" id="ARBA00022679"/>
    </source>
</evidence>
<reference evidence="5 7" key="1">
    <citation type="submission" date="2018-10" db="EMBL/GenBank/DDBJ databases">
        <title>Genomic Encyclopedia of Archaeal and Bacterial Type Strains, Phase II (KMG-II): from individual species to whole genera.</title>
        <authorList>
            <person name="Goeker M."/>
        </authorList>
    </citation>
    <scope>NUCLEOTIDE SEQUENCE [LARGE SCALE GENOMIC DNA]</scope>
    <source>
        <strain evidence="5 7">DSM 19624</strain>
    </source>
</reference>
<dbReference type="AlphaFoldDB" id="A0A497Y082"/>
<comment type="similarity">
    <text evidence="1">Belongs to the glycosyltransferase 2 family.</text>
</comment>
<gene>
    <name evidence="5" type="ORF">BCL90_3197</name>
    <name evidence="6" type="ORF">E3V97_17535</name>
</gene>
<dbReference type="GO" id="GO:0016757">
    <property type="term" value="F:glycosyltransferase activity"/>
    <property type="evidence" value="ECO:0007669"/>
    <property type="project" value="UniProtKB-KW"/>
</dbReference>
<protein>
    <submittedName>
        <fullName evidence="6">Glycosyltransferase family 2 protein</fullName>
    </submittedName>
</protein>
<dbReference type="OrthoDB" id="9771846at2"/>
<accession>A0A497Y082</accession>
<evidence type="ECO:0000313" key="8">
    <source>
        <dbReference type="Proteomes" id="UP000297429"/>
    </source>
</evidence>
<dbReference type="EMBL" id="SOPX01000003">
    <property type="protein sequence ID" value="TFB29982.1"/>
    <property type="molecule type" value="Genomic_DNA"/>
</dbReference>
<dbReference type="Gene3D" id="3.90.550.10">
    <property type="entry name" value="Spore Coat Polysaccharide Biosynthesis Protein SpsA, Chain A"/>
    <property type="match status" value="1"/>
</dbReference>
<dbReference type="InterPro" id="IPR001173">
    <property type="entry name" value="Glyco_trans_2-like"/>
</dbReference>
<keyword evidence="3" id="KW-0808">Transferase</keyword>
<evidence type="ECO:0000256" key="2">
    <source>
        <dbReference type="ARBA" id="ARBA00022676"/>
    </source>
</evidence>
<dbReference type="Proteomes" id="UP000273898">
    <property type="component" value="Unassembled WGS sequence"/>
</dbReference>
<keyword evidence="8" id="KW-1185">Reference proteome</keyword>
<reference evidence="6 8" key="2">
    <citation type="submission" date="2019-03" db="EMBL/GenBank/DDBJ databases">
        <authorList>
            <person name="He R.-H."/>
        </authorList>
    </citation>
    <scope>NUCLEOTIDE SEQUENCE [LARGE SCALE GENOMIC DNA]</scope>
    <source>
        <strain evidence="6 8">DSM 19624</strain>
    </source>
</reference>
<evidence type="ECO:0000313" key="6">
    <source>
        <dbReference type="EMBL" id="TFB29982.1"/>
    </source>
</evidence>
<comment type="caution">
    <text evidence="5">The sequence shown here is derived from an EMBL/GenBank/DDBJ whole genome shotgun (WGS) entry which is preliminary data.</text>
</comment>
<evidence type="ECO:0000259" key="4">
    <source>
        <dbReference type="Pfam" id="PF00535"/>
    </source>
</evidence>
<keyword evidence="2" id="KW-0328">Glycosyltransferase</keyword>
<dbReference type="Proteomes" id="UP000297429">
    <property type="component" value="Unassembled WGS sequence"/>
</dbReference>
<dbReference type="PANTHER" id="PTHR43179:SF12">
    <property type="entry name" value="GALACTOFURANOSYLTRANSFERASE GLFT2"/>
    <property type="match status" value="1"/>
</dbReference>
<dbReference type="Pfam" id="PF00535">
    <property type="entry name" value="Glycos_transf_2"/>
    <property type="match status" value="1"/>
</dbReference>